<dbReference type="AlphaFoldDB" id="A0AAP7ZMW5"/>
<evidence type="ECO:0000313" key="3">
    <source>
        <dbReference type="Proteomes" id="UP000216164"/>
    </source>
</evidence>
<organism evidence="2 3">
    <name type="scientific">Ralstonia solanacearum K60</name>
    <dbReference type="NCBI Taxonomy" id="1091042"/>
    <lineage>
        <taxon>Bacteria</taxon>
        <taxon>Pseudomonadati</taxon>
        <taxon>Pseudomonadota</taxon>
        <taxon>Betaproteobacteria</taxon>
        <taxon>Burkholderiales</taxon>
        <taxon>Burkholderiaceae</taxon>
        <taxon>Ralstonia</taxon>
        <taxon>Ralstonia solanacearum species complex</taxon>
    </lineage>
</organism>
<gene>
    <name evidence="2" type="ORF">B7R77_09935</name>
</gene>
<feature type="compositionally biased region" description="Low complexity" evidence="1">
    <location>
        <begin position="190"/>
        <end position="208"/>
    </location>
</feature>
<dbReference type="RefSeq" id="WP_003270457.1">
    <property type="nucleotide sequence ID" value="NZ_NCTK01000001.1"/>
</dbReference>
<dbReference type="Proteomes" id="UP000216164">
    <property type="component" value="Unassembled WGS sequence"/>
</dbReference>
<name>A0AAP7ZMW5_RALSL</name>
<evidence type="ECO:0000313" key="2">
    <source>
        <dbReference type="EMBL" id="OYQ13545.1"/>
    </source>
</evidence>
<accession>A0AAP7ZMW5</accession>
<sequence length="216" mass="23424">MNTAMTYHNANPWQDFNDAEQQQGFDLIPKGTLVPVRMTLKPGGYDDPSQGWVGGYASESFETGSVYLAAEFVVTGGEHAKRKLWSNVGLHSPKGPTWAQMGRSFVRAALNSARNIHPQDTSPQAVAARRIQGFHELDGLEFIARIDVERDPKGEDRNVIRLAVEPDHPEYARLKGVPPKTQTGGGTSGAPTQPVPAHAVPAAQRPPVTGKPAWAQ</sequence>
<dbReference type="EMBL" id="NCTK01000001">
    <property type="protein sequence ID" value="OYQ13545.1"/>
    <property type="molecule type" value="Genomic_DNA"/>
</dbReference>
<protein>
    <submittedName>
        <fullName evidence="2">Uncharacterized protein</fullName>
    </submittedName>
</protein>
<proteinExistence type="predicted"/>
<feature type="region of interest" description="Disordered" evidence="1">
    <location>
        <begin position="170"/>
        <end position="216"/>
    </location>
</feature>
<reference evidence="2 3" key="1">
    <citation type="submission" date="2017-04" db="EMBL/GenBank/DDBJ databases">
        <title>Genome Announcement: Closed genomes of Ralstonia solanacearum strains K60, UW551, and UW700.</title>
        <authorList>
            <person name="Hayes M."/>
            <person name="Macintyre A.M."/>
            <person name="Allen C."/>
        </authorList>
    </citation>
    <scope>NUCLEOTIDE SEQUENCE [LARGE SCALE GENOMIC DNA]</scope>
    <source>
        <strain evidence="2 3">UW25</strain>
    </source>
</reference>
<comment type="caution">
    <text evidence="2">The sequence shown here is derived from an EMBL/GenBank/DDBJ whole genome shotgun (WGS) entry which is preliminary data.</text>
</comment>
<evidence type="ECO:0000256" key="1">
    <source>
        <dbReference type="SAM" id="MobiDB-lite"/>
    </source>
</evidence>